<evidence type="ECO:0000313" key="1">
    <source>
        <dbReference type="EMBL" id="JAD70017.1"/>
    </source>
</evidence>
<dbReference type="EMBL" id="GBRH01227878">
    <property type="protein sequence ID" value="JAD70017.1"/>
    <property type="molecule type" value="Transcribed_RNA"/>
</dbReference>
<protein>
    <submittedName>
        <fullName evidence="1">Uncharacterized protein</fullName>
    </submittedName>
</protein>
<organism evidence="1">
    <name type="scientific">Arundo donax</name>
    <name type="common">Giant reed</name>
    <name type="synonym">Donax arundinaceus</name>
    <dbReference type="NCBI Taxonomy" id="35708"/>
    <lineage>
        <taxon>Eukaryota</taxon>
        <taxon>Viridiplantae</taxon>
        <taxon>Streptophyta</taxon>
        <taxon>Embryophyta</taxon>
        <taxon>Tracheophyta</taxon>
        <taxon>Spermatophyta</taxon>
        <taxon>Magnoliopsida</taxon>
        <taxon>Liliopsida</taxon>
        <taxon>Poales</taxon>
        <taxon>Poaceae</taxon>
        <taxon>PACMAD clade</taxon>
        <taxon>Arundinoideae</taxon>
        <taxon>Arundineae</taxon>
        <taxon>Arundo</taxon>
    </lineage>
</organism>
<reference evidence="1" key="1">
    <citation type="submission" date="2014-09" db="EMBL/GenBank/DDBJ databases">
        <authorList>
            <person name="Magalhaes I.L.F."/>
            <person name="Oliveira U."/>
            <person name="Santos F.R."/>
            <person name="Vidigal T.H.D.A."/>
            <person name="Brescovit A.D."/>
            <person name="Santos A.J."/>
        </authorList>
    </citation>
    <scope>NUCLEOTIDE SEQUENCE</scope>
    <source>
        <tissue evidence="1">Shoot tissue taken approximately 20 cm above the soil surface</tissue>
    </source>
</reference>
<reference evidence="1" key="2">
    <citation type="journal article" date="2015" name="Data Brief">
        <title>Shoot transcriptome of the giant reed, Arundo donax.</title>
        <authorList>
            <person name="Barrero R.A."/>
            <person name="Guerrero F.D."/>
            <person name="Moolhuijzen P."/>
            <person name="Goolsby J.A."/>
            <person name="Tidwell J."/>
            <person name="Bellgard S.E."/>
            <person name="Bellgard M.I."/>
        </authorList>
    </citation>
    <scope>NUCLEOTIDE SEQUENCE</scope>
    <source>
        <tissue evidence="1">Shoot tissue taken approximately 20 cm above the soil surface</tissue>
    </source>
</reference>
<accession>A0A0A9CEU5</accession>
<dbReference type="AlphaFoldDB" id="A0A0A9CEU5"/>
<proteinExistence type="predicted"/>
<name>A0A0A9CEU5_ARUDO</name>
<sequence>MRLDQVSLVHLLKALRLRSLSQERVRYSVSLRDGPYTWSPVIRLNQNEETSLL</sequence>